<dbReference type="VEuPathDB" id="MicrosporidiaDB:VCUG_01140"/>
<dbReference type="SUPFAM" id="SSF52058">
    <property type="entry name" value="L domain-like"/>
    <property type="match status" value="1"/>
</dbReference>
<accession>L2GUQ3</accession>
<name>L2GUQ3_VAVCU</name>
<dbReference type="InParanoid" id="L2GUQ3"/>
<dbReference type="EMBL" id="GL877419">
    <property type="protein sequence ID" value="ELA47371.1"/>
    <property type="molecule type" value="Genomic_DNA"/>
</dbReference>
<keyword evidence="2" id="KW-1185">Reference proteome</keyword>
<dbReference type="RefSeq" id="XP_008074160.1">
    <property type="nucleotide sequence ID" value="XM_008075969.1"/>
</dbReference>
<sequence>MNEFPYHFCKFKTIKGKNSVDPMIFFGNLLFIHQLLCANIDGGEGDDGSEYVYTEEELEYDLKHLLDEPEEHLDLRCAHIVERLLLSDCETLLERATRKKYENLQTFYRELSKTIQFVYEAEKFSLYFSAQQEDNAEPRERLKVFIDKSSIEKAKYILKRFDRVNLTIVHGLSVNLHDVDLDDTMQQFSFITDLYLLKLVHLHANRKGEPHKTLQDFIDLEELPKLRTLKVKHMFVTDEFLEKVSSMKLESLSFTGCAFLTVQQPEDFKVAFGESYETICFSKCEMYRTYWSSYVLGGMHSIAIIINLNKCVKLRNLTVNMGEYASVILSKQIVRGLRCLSLGEKNHELLLSSSQCYGARLEHLTIDTENYELAVNVLKGINRNELKHLVLICHVCDVSDLFNLDFAALEVLEIDAGGGNLRLDARLTSGIQMKKLETLRINCWCVDKVFMQMITELKMLKYLEMLVKGWNCNHEILHRQLSNLKGPIEKLFVSSNMTIGELVRLIEPLNKLEEFYIDGRSILPLSDSPANRNDDEFQLAKVDANKRNLVESRNVMHLKLHTLHIGLDSAYEELIEFMLCQGFEAFAGIKKLVIFEAPTDSWTRLEKIQKLSEISPDQLNNLIENIFETLKQLDVLIIRYMSFHISEEKAHILRKLFSEKCRSLKERCEWSDKCNEEQTIFELYK</sequence>
<protein>
    <submittedName>
        <fullName evidence="1">Uncharacterized protein</fullName>
    </submittedName>
</protein>
<dbReference type="OrthoDB" id="420076at2759"/>
<proteinExistence type="predicted"/>
<reference evidence="2" key="1">
    <citation type="submission" date="2011-03" db="EMBL/GenBank/DDBJ databases">
        <title>The genome sequence of Vavraia culicis strain floridensis.</title>
        <authorList>
            <consortium name="The Broad Institute Genome Sequencing Platform"/>
            <person name="Cuomo C."/>
            <person name="Becnel J."/>
            <person name="Sanscrainte N."/>
            <person name="Young S.K."/>
            <person name="Zeng Q."/>
            <person name="Gargeya S."/>
            <person name="Fitzgerald M."/>
            <person name="Haas B."/>
            <person name="Abouelleil A."/>
            <person name="Alvarado L."/>
            <person name="Arachchi H.M."/>
            <person name="Berlin A."/>
            <person name="Chapman S.B."/>
            <person name="Gearin G."/>
            <person name="Goldberg J."/>
            <person name="Griggs A."/>
            <person name="Gujja S."/>
            <person name="Hansen M."/>
            <person name="Heiman D."/>
            <person name="Howarth C."/>
            <person name="Larimer J."/>
            <person name="Lui A."/>
            <person name="MacDonald P.J.P."/>
            <person name="McCowen C."/>
            <person name="Montmayeur A."/>
            <person name="Murphy C."/>
            <person name="Neiman D."/>
            <person name="Pearson M."/>
            <person name="Priest M."/>
            <person name="Roberts A."/>
            <person name="Saif S."/>
            <person name="Shea T."/>
            <person name="Sisk P."/>
            <person name="Stolte C."/>
            <person name="Sykes S."/>
            <person name="Wortman J."/>
            <person name="Nusbaum C."/>
            <person name="Birren B."/>
        </authorList>
    </citation>
    <scope>NUCLEOTIDE SEQUENCE [LARGE SCALE GENOMIC DNA]</scope>
    <source>
        <strain evidence="2">floridensis</strain>
    </source>
</reference>
<evidence type="ECO:0000313" key="1">
    <source>
        <dbReference type="EMBL" id="ELA47371.1"/>
    </source>
</evidence>
<gene>
    <name evidence="1" type="ORF">VCUG_01140</name>
</gene>
<organism evidence="1 2">
    <name type="scientific">Vavraia culicis (isolate floridensis)</name>
    <name type="common">Microsporidian parasite</name>
    <dbReference type="NCBI Taxonomy" id="948595"/>
    <lineage>
        <taxon>Eukaryota</taxon>
        <taxon>Fungi</taxon>
        <taxon>Fungi incertae sedis</taxon>
        <taxon>Microsporidia</taxon>
        <taxon>Pleistophoridae</taxon>
        <taxon>Vavraia</taxon>
    </lineage>
</organism>
<dbReference type="HOGENOM" id="CLU_033135_1_0_1"/>
<evidence type="ECO:0000313" key="2">
    <source>
        <dbReference type="Proteomes" id="UP000011081"/>
    </source>
</evidence>
<dbReference type="GeneID" id="19879021"/>
<dbReference type="AlphaFoldDB" id="L2GUQ3"/>
<dbReference type="Gene3D" id="3.80.10.10">
    <property type="entry name" value="Ribonuclease Inhibitor"/>
    <property type="match status" value="1"/>
</dbReference>
<dbReference type="InterPro" id="IPR032675">
    <property type="entry name" value="LRR_dom_sf"/>
</dbReference>
<dbReference type="Proteomes" id="UP000011081">
    <property type="component" value="Unassembled WGS sequence"/>
</dbReference>